<accession>A0A4R8LMI7</accession>
<dbReference type="SMART" id="SM00448">
    <property type="entry name" value="REC"/>
    <property type="match status" value="1"/>
</dbReference>
<dbReference type="CDD" id="cd17537">
    <property type="entry name" value="REC_FixJ"/>
    <property type="match status" value="1"/>
</dbReference>
<evidence type="ECO:0000256" key="4">
    <source>
        <dbReference type="ARBA" id="ARBA00023125"/>
    </source>
</evidence>
<dbReference type="PRINTS" id="PR00038">
    <property type="entry name" value="HTHLUXR"/>
</dbReference>
<dbReference type="GO" id="GO:0006355">
    <property type="term" value="P:regulation of DNA-templated transcription"/>
    <property type="evidence" value="ECO:0007669"/>
    <property type="project" value="InterPro"/>
</dbReference>
<dbReference type="InterPro" id="IPR000792">
    <property type="entry name" value="Tscrpt_reg_LuxR_C"/>
</dbReference>
<proteinExistence type="predicted"/>
<organism evidence="9 10">
    <name type="scientific">Paraburkholderia rhizosphaerae</name>
    <dbReference type="NCBI Taxonomy" id="480658"/>
    <lineage>
        <taxon>Bacteria</taxon>
        <taxon>Pseudomonadati</taxon>
        <taxon>Pseudomonadota</taxon>
        <taxon>Betaproteobacteria</taxon>
        <taxon>Burkholderiales</taxon>
        <taxon>Burkholderiaceae</taxon>
        <taxon>Paraburkholderia</taxon>
    </lineage>
</organism>
<dbReference type="GO" id="GO:0000160">
    <property type="term" value="P:phosphorelay signal transduction system"/>
    <property type="evidence" value="ECO:0007669"/>
    <property type="project" value="UniProtKB-KW"/>
</dbReference>
<dbReference type="PANTHER" id="PTHR44688:SF16">
    <property type="entry name" value="DNA-BINDING TRANSCRIPTIONAL ACTIVATOR DEVR_DOSR"/>
    <property type="match status" value="1"/>
</dbReference>
<feature type="domain" description="HTH luxR-type" evidence="7">
    <location>
        <begin position="147"/>
        <end position="212"/>
    </location>
</feature>
<dbReference type="SUPFAM" id="SSF46894">
    <property type="entry name" value="C-terminal effector domain of the bipartite response regulators"/>
    <property type="match status" value="1"/>
</dbReference>
<dbReference type="Pfam" id="PF00196">
    <property type="entry name" value="GerE"/>
    <property type="match status" value="1"/>
</dbReference>
<evidence type="ECO:0000256" key="1">
    <source>
        <dbReference type="ARBA" id="ARBA00022553"/>
    </source>
</evidence>
<feature type="domain" description="Response regulatory" evidence="8">
    <location>
        <begin position="17"/>
        <end position="131"/>
    </location>
</feature>
<dbReference type="SUPFAM" id="SSF52172">
    <property type="entry name" value="CheY-like"/>
    <property type="match status" value="1"/>
</dbReference>
<dbReference type="InterPro" id="IPR016032">
    <property type="entry name" value="Sig_transdc_resp-reg_C-effctor"/>
</dbReference>
<dbReference type="EMBL" id="SORE01000013">
    <property type="protein sequence ID" value="TDY46547.1"/>
    <property type="molecule type" value="Genomic_DNA"/>
</dbReference>
<dbReference type="InterPro" id="IPR036388">
    <property type="entry name" value="WH-like_DNA-bd_sf"/>
</dbReference>
<dbReference type="Pfam" id="PF00072">
    <property type="entry name" value="Response_reg"/>
    <property type="match status" value="1"/>
</dbReference>
<gene>
    <name evidence="9" type="ORF">BX592_113176</name>
</gene>
<feature type="modified residue" description="4-aspartylphosphate" evidence="6">
    <location>
        <position position="66"/>
    </location>
</feature>
<evidence type="ECO:0000259" key="7">
    <source>
        <dbReference type="PROSITE" id="PS50043"/>
    </source>
</evidence>
<keyword evidence="1 6" id="KW-0597">Phosphoprotein</keyword>
<evidence type="ECO:0000313" key="10">
    <source>
        <dbReference type="Proteomes" id="UP000295509"/>
    </source>
</evidence>
<evidence type="ECO:0000313" key="9">
    <source>
        <dbReference type="EMBL" id="TDY46547.1"/>
    </source>
</evidence>
<dbReference type="RefSeq" id="WP_134193296.1">
    <property type="nucleotide sequence ID" value="NZ_JBHLUW010000022.1"/>
</dbReference>
<protein>
    <submittedName>
        <fullName evidence="9">LuxR family two component transcriptional regulator</fullName>
    </submittedName>
</protein>
<keyword evidence="10" id="KW-1185">Reference proteome</keyword>
<dbReference type="PROSITE" id="PS50110">
    <property type="entry name" value="RESPONSE_REGULATORY"/>
    <property type="match status" value="1"/>
</dbReference>
<dbReference type="SMART" id="SM00421">
    <property type="entry name" value="HTH_LUXR"/>
    <property type="match status" value="1"/>
</dbReference>
<keyword evidence="5" id="KW-0804">Transcription</keyword>
<dbReference type="InterPro" id="IPR011006">
    <property type="entry name" value="CheY-like_superfamily"/>
</dbReference>
<keyword evidence="4" id="KW-0238">DNA-binding</keyword>
<dbReference type="Gene3D" id="3.40.50.2300">
    <property type="match status" value="1"/>
</dbReference>
<dbReference type="FunFam" id="3.40.50.2300:FF:000018">
    <property type="entry name" value="DNA-binding transcriptional regulator NtrC"/>
    <property type="match status" value="1"/>
</dbReference>
<dbReference type="Proteomes" id="UP000295509">
    <property type="component" value="Unassembled WGS sequence"/>
</dbReference>
<evidence type="ECO:0000256" key="6">
    <source>
        <dbReference type="PROSITE-ProRule" id="PRU00169"/>
    </source>
</evidence>
<dbReference type="CDD" id="cd06170">
    <property type="entry name" value="LuxR_C_like"/>
    <property type="match status" value="1"/>
</dbReference>
<keyword evidence="2" id="KW-0902">Two-component regulatory system</keyword>
<evidence type="ECO:0000256" key="5">
    <source>
        <dbReference type="ARBA" id="ARBA00023163"/>
    </source>
</evidence>
<keyword evidence="3" id="KW-0805">Transcription regulation</keyword>
<dbReference type="AlphaFoldDB" id="A0A4R8LMI7"/>
<dbReference type="GO" id="GO:0003677">
    <property type="term" value="F:DNA binding"/>
    <property type="evidence" value="ECO:0007669"/>
    <property type="project" value="UniProtKB-KW"/>
</dbReference>
<sequence length="232" mass="25234">MSSEAANEPVNVADNAIVYVVDDDESMRDAVSTLLRSIGLKVQTFSCAQDFLAADRPDAPACLILDVRLKGQSGLAVQEQIAAHQIRMPIVFMTAHGDIAMSVKAMKAGARDFLAKPFRDQDMLDAVSDALAADQERREADLSFAGLRRCYESLTPREREVMALVASGLLNKQIAAEMKLSEITVKIYRSQAMKKMEARSLADFVLKAEALGVKAALGTPSFVSVRAPTPRM</sequence>
<evidence type="ECO:0000259" key="8">
    <source>
        <dbReference type="PROSITE" id="PS50110"/>
    </source>
</evidence>
<dbReference type="Gene3D" id="1.10.10.10">
    <property type="entry name" value="Winged helix-like DNA-binding domain superfamily/Winged helix DNA-binding domain"/>
    <property type="match status" value="1"/>
</dbReference>
<dbReference type="PANTHER" id="PTHR44688">
    <property type="entry name" value="DNA-BINDING TRANSCRIPTIONAL ACTIVATOR DEVR_DOSR"/>
    <property type="match status" value="1"/>
</dbReference>
<name>A0A4R8LMI7_9BURK</name>
<evidence type="ECO:0000256" key="2">
    <source>
        <dbReference type="ARBA" id="ARBA00023012"/>
    </source>
</evidence>
<reference evidence="9 10" key="1">
    <citation type="submission" date="2019-03" db="EMBL/GenBank/DDBJ databases">
        <title>Genomic Encyclopedia of Type Strains, Phase III (KMG-III): the genomes of soil and plant-associated and newly described type strains.</title>
        <authorList>
            <person name="Whitman W."/>
        </authorList>
    </citation>
    <scope>NUCLEOTIDE SEQUENCE [LARGE SCALE GENOMIC DNA]</scope>
    <source>
        <strain evidence="9 10">LMG 29544</strain>
    </source>
</reference>
<dbReference type="OrthoDB" id="9802186at2"/>
<comment type="caution">
    <text evidence="9">The sequence shown here is derived from an EMBL/GenBank/DDBJ whole genome shotgun (WGS) entry which is preliminary data.</text>
</comment>
<dbReference type="PROSITE" id="PS50043">
    <property type="entry name" value="HTH_LUXR_2"/>
    <property type="match status" value="1"/>
</dbReference>
<evidence type="ECO:0000256" key="3">
    <source>
        <dbReference type="ARBA" id="ARBA00023015"/>
    </source>
</evidence>
<dbReference type="InterPro" id="IPR001789">
    <property type="entry name" value="Sig_transdc_resp-reg_receiver"/>
</dbReference>